<evidence type="ECO:0000256" key="6">
    <source>
        <dbReference type="ARBA" id="ARBA00048178"/>
    </source>
</evidence>
<dbReference type="Proteomes" id="UP000216013">
    <property type="component" value="Unassembled WGS sequence"/>
</dbReference>
<comment type="similarity">
    <text evidence="1">Belongs to the zeta toxin family.</text>
</comment>
<keyword evidence="8" id="KW-0808">Transferase</keyword>
<protein>
    <recommendedName>
        <fullName evidence="5">UDP-N-acetylglucosamine kinase</fullName>
        <ecNumber evidence="2">2.7.1.176</ecNumber>
    </recommendedName>
    <alternativeName>
        <fullName evidence="5">UDP-N-acetylglucosamine kinase</fullName>
    </alternativeName>
</protein>
<name>A0A268ABB6_9BACI</name>
<evidence type="ECO:0000256" key="4">
    <source>
        <dbReference type="ARBA" id="ARBA00022840"/>
    </source>
</evidence>
<evidence type="ECO:0000313" key="9">
    <source>
        <dbReference type="Proteomes" id="UP000216013"/>
    </source>
</evidence>
<comment type="caution">
    <text evidence="8">The sequence shown here is derived from an EMBL/GenBank/DDBJ whole genome shotgun (WGS) entry which is preliminary data.</text>
</comment>
<evidence type="ECO:0000259" key="7">
    <source>
        <dbReference type="Pfam" id="PF06414"/>
    </source>
</evidence>
<keyword evidence="4" id="KW-0067">ATP-binding</keyword>
<evidence type="ECO:0000256" key="1">
    <source>
        <dbReference type="ARBA" id="ARBA00009104"/>
    </source>
</evidence>
<reference evidence="8 9" key="1">
    <citation type="submission" date="2017-07" db="EMBL/GenBank/DDBJ databases">
        <title>Isolation and whole genome analysis of endospore-forming bacteria from heroin.</title>
        <authorList>
            <person name="Kalinowski J."/>
            <person name="Ahrens B."/>
            <person name="Al-Dilaimi A."/>
            <person name="Winkler A."/>
            <person name="Wibberg D."/>
            <person name="Schleenbecker U."/>
            <person name="Ruckert C."/>
            <person name="Wolfel R."/>
            <person name="Grass G."/>
        </authorList>
    </citation>
    <scope>NUCLEOTIDE SEQUENCE [LARGE SCALE GENOMIC DNA]</scope>
    <source>
        <strain evidence="8 9">7528</strain>
    </source>
</reference>
<proteinExistence type="inferred from homology"/>
<evidence type="ECO:0000256" key="2">
    <source>
        <dbReference type="ARBA" id="ARBA00011963"/>
    </source>
</evidence>
<keyword evidence="3" id="KW-0547">Nucleotide-binding</keyword>
<dbReference type="AlphaFoldDB" id="A0A268ABB6"/>
<comment type="catalytic activity">
    <reaction evidence="6">
        <text>UDP-N-acetyl-alpha-D-glucosamine + ATP = UDP-N-acetyl-alpha-D-glucosamine 3'-phosphate + ADP + H(+)</text>
        <dbReference type="Rhea" id="RHEA:32671"/>
        <dbReference type="ChEBI" id="CHEBI:15378"/>
        <dbReference type="ChEBI" id="CHEBI:30616"/>
        <dbReference type="ChEBI" id="CHEBI:57705"/>
        <dbReference type="ChEBI" id="CHEBI:64353"/>
        <dbReference type="ChEBI" id="CHEBI:456216"/>
        <dbReference type="EC" id="2.7.1.176"/>
    </reaction>
</comment>
<dbReference type="InterPro" id="IPR027417">
    <property type="entry name" value="P-loop_NTPase"/>
</dbReference>
<gene>
    <name evidence="8" type="ORF">CHH64_08900</name>
</gene>
<dbReference type="GO" id="GO:0016301">
    <property type="term" value="F:kinase activity"/>
    <property type="evidence" value="ECO:0007669"/>
    <property type="project" value="UniProtKB-KW"/>
</dbReference>
<evidence type="ECO:0000313" key="8">
    <source>
        <dbReference type="EMBL" id="PAD21416.1"/>
    </source>
</evidence>
<evidence type="ECO:0000256" key="3">
    <source>
        <dbReference type="ARBA" id="ARBA00022741"/>
    </source>
</evidence>
<dbReference type="EC" id="2.7.1.176" evidence="2"/>
<dbReference type="Gene3D" id="3.40.50.300">
    <property type="entry name" value="P-loop containing nucleotide triphosphate hydrolases"/>
    <property type="match status" value="1"/>
</dbReference>
<evidence type="ECO:0000256" key="5">
    <source>
        <dbReference type="ARBA" id="ARBA00032897"/>
    </source>
</evidence>
<dbReference type="RefSeq" id="WP_095260934.1">
    <property type="nucleotide sequence ID" value="NZ_NPBV01000012.1"/>
</dbReference>
<dbReference type="Pfam" id="PF06414">
    <property type="entry name" value="Zeta_toxin"/>
    <property type="match status" value="1"/>
</dbReference>
<feature type="domain" description="Zeta toxin" evidence="7">
    <location>
        <begin position="3"/>
        <end position="123"/>
    </location>
</feature>
<accession>A0A268ABB6</accession>
<dbReference type="SUPFAM" id="SSF52540">
    <property type="entry name" value="P-loop containing nucleoside triphosphate hydrolases"/>
    <property type="match status" value="1"/>
</dbReference>
<dbReference type="EMBL" id="NPBV01000012">
    <property type="protein sequence ID" value="PAD21416.1"/>
    <property type="molecule type" value="Genomic_DNA"/>
</dbReference>
<dbReference type="InterPro" id="IPR010488">
    <property type="entry name" value="Zeta_toxin_domain"/>
</dbReference>
<organism evidence="8 9">
    <name type="scientific">Terribacillus saccharophilus</name>
    <dbReference type="NCBI Taxonomy" id="361277"/>
    <lineage>
        <taxon>Bacteria</taxon>
        <taxon>Bacillati</taxon>
        <taxon>Bacillota</taxon>
        <taxon>Bacilli</taxon>
        <taxon>Bacillales</taxon>
        <taxon>Bacillaceae</taxon>
        <taxon>Terribacillus</taxon>
    </lineage>
</organism>
<keyword evidence="8" id="KW-0418">Kinase</keyword>
<sequence length="207" mass="24372">MDKVLILLAGFPGTGKTYLCNIINERLGPYVLVSPDELKEYYFDKYGYHNLEEKQMIEKEAWGKYYNIMENQMSSGRRIMSDYPFSKKQLPSLQLLTEKYKYKVITIRLTANLDILFERQRIRDLDVSRHLSHVVTKYQAGDRLENRSKADNLLTHDEFIERCTTRGYDTFQMGRLIEVDVTDFSKVNYLKLIEKVGLLSKDTVRTD</sequence>